<reference evidence="5" key="1">
    <citation type="thesis" date="2021" institute="BYU ScholarsArchive" country="Provo, UT, USA">
        <title>Applications of and Algorithms for Genome Assembly and Genomic Analyses with an Emphasis on Marine Teleosts.</title>
        <authorList>
            <person name="Pickett B.D."/>
        </authorList>
    </citation>
    <scope>NUCLEOTIDE SEQUENCE</scope>
    <source>
        <strain evidence="5">HI-2016</strain>
    </source>
</reference>
<dbReference type="PROSITE" id="PS51233">
    <property type="entry name" value="VWFD"/>
    <property type="match status" value="1"/>
</dbReference>
<evidence type="ECO:0000256" key="3">
    <source>
        <dbReference type="SAM" id="MobiDB-lite"/>
    </source>
</evidence>
<dbReference type="EMBL" id="JAFBMS010000007">
    <property type="protein sequence ID" value="KAG9350887.1"/>
    <property type="molecule type" value="Genomic_DNA"/>
</dbReference>
<dbReference type="Proteomes" id="UP000824540">
    <property type="component" value="Unassembled WGS sequence"/>
</dbReference>
<evidence type="ECO:0000259" key="4">
    <source>
        <dbReference type="PROSITE" id="PS51233"/>
    </source>
</evidence>
<dbReference type="InterPro" id="IPR015819">
    <property type="entry name" value="Lipid_transp_b-sht_shell"/>
</dbReference>
<feature type="domain" description="VWFD" evidence="4">
    <location>
        <begin position="157"/>
        <end position="334"/>
    </location>
</feature>
<dbReference type="OrthoDB" id="5956066at2759"/>
<gene>
    <name evidence="5" type="ORF">JZ751_024776</name>
</gene>
<comment type="caution">
    <text evidence="5">The sequence shown here is derived from an EMBL/GenBank/DDBJ whole genome shotgun (WGS) entry which is preliminary data.</text>
</comment>
<keyword evidence="1" id="KW-0758">Storage protein</keyword>
<dbReference type="SMART" id="SM01170">
    <property type="entry name" value="DUF1944"/>
    <property type="match status" value="1"/>
</dbReference>
<evidence type="ECO:0000256" key="1">
    <source>
        <dbReference type="ARBA" id="ARBA00022761"/>
    </source>
</evidence>
<keyword evidence="2" id="KW-0325">Glycoprotein</keyword>
<feature type="compositionally biased region" description="Polar residues" evidence="3">
    <location>
        <begin position="69"/>
        <end position="79"/>
    </location>
</feature>
<dbReference type="GO" id="GO:0071391">
    <property type="term" value="P:cellular response to estrogen stimulus"/>
    <property type="evidence" value="ECO:0007669"/>
    <property type="project" value="TreeGrafter"/>
</dbReference>
<dbReference type="InterPro" id="IPR050733">
    <property type="entry name" value="Vitellogenin/Apolipophorin"/>
</dbReference>
<accession>A0A8T2PMH5</accession>
<dbReference type="PANTHER" id="PTHR23345:SF29">
    <property type="entry name" value="VITELLOGENIN 3, PHOSVITINLESS"/>
    <property type="match status" value="1"/>
</dbReference>
<dbReference type="InterPro" id="IPR015258">
    <property type="entry name" value="Vitellinogen_b-sht_shell"/>
</dbReference>
<dbReference type="Gene3D" id="2.20.90.10">
    <property type="entry name" value="Vitellinogen, beta-sheet shell domain"/>
    <property type="match status" value="1"/>
</dbReference>
<dbReference type="AlphaFoldDB" id="A0A8T2PMH5"/>
<dbReference type="GO" id="GO:0045735">
    <property type="term" value="F:nutrient reservoir activity"/>
    <property type="evidence" value="ECO:0007669"/>
    <property type="project" value="UniProtKB-KW"/>
</dbReference>
<feature type="region of interest" description="Disordered" evidence="3">
    <location>
        <begin position="53"/>
        <end position="83"/>
    </location>
</feature>
<dbReference type="SUPFAM" id="SSF56968">
    <property type="entry name" value="Lipovitellin-phosvitin complex, beta-sheet shell regions"/>
    <property type="match status" value="1"/>
</dbReference>
<evidence type="ECO:0000256" key="2">
    <source>
        <dbReference type="ARBA" id="ARBA00023180"/>
    </source>
</evidence>
<dbReference type="InterPro" id="IPR001846">
    <property type="entry name" value="VWF_type-D"/>
</dbReference>
<keyword evidence="6" id="KW-1185">Reference proteome</keyword>
<organism evidence="5 6">
    <name type="scientific">Albula glossodonta</name>
    <name type="common">roundjaw bonefish</name>
    <dbReference type="NCBI Taxonomy" id="121402"/>
    <lineage>
        <taxon>Eukaryota</taxon>
        <taxon>Metazoa</taxon>
        <taxon>Chordata</taxon>
        <taxon>Craniata</taxon>
        <taxon>Vertebrata</taxon>
        <taxon>Euteleostomi</taxon>
        <taxon>Actinopterygii</taxon>
        <taxon>Neopterygii</taxon>
        <taxon>Teleostei</taxon>
        <taxon>Albuliformes</taxon>
        <taxon>Albulidae</taxon>
        <taxon>Albula</taxon>
    </lineage>
</organism>
<dbReference type="Pfam" id="PF00094">
    <property type="entry name" value="VWD"/>
    <property type="match status" value="1"/>
</dbReference>
<evidence type="ECO:0000313" key="5">
    <source>
        <dbReference type="EMBL" id="KAG9350887.1"/>
    </source>
</evidence>
<dbReference type="PANTHER" id="PTHR23345">
    <property type="entry name" value="VITELLOGENIN-RELATED"/>
    <property type="match status" value="1"/>
</dbReference>
<proteinExistence type="predicted"/>
<dbReference type="InterPro" id="IPR037088">
    <property type="entry name" value="Vitellinogen_b-sht_shell_sf"/>
</dbReference>
<dbReference type="GO" id="GO:0032355">
    <property type="term" value="P:response to estradiol"/>
    <property type="evidence" value="ECO:0007669"/>
    <property type="project" value="TreeGrafter"/>
</dbReference>
<evidence type="ECO:0000313" key="6">
    <source>
        <dbReference type="Proteomes" id="UP000824540"/>
    </source>
</evidence>
<sequence length="426" mass="46540">MDPWGTPGVSAEVKHSHRLLFGSAKLSIICHVSLLHHSFNVYAVSRNIEDPSGTIMTPMMADPKESNKDLQSSKPGTETSGEEQLFDVVPDPAVTVTALAISGSAKPDGYEAAAYITQAAGKHDIQLLVSQVHEEANWKLCTDANLDMMHGKAKIHIRWGAECQTYKVVMKAATMHMPGSHPKLLTTLQWDNVPVYIEEYGRRAHEYVPGMALLLGFSEKHVKNPEKEVSALVTVASPKSIDLKIKIPEKGTLLIDKSEDGIIVHAPTLGLHSLFFDGKTIKVVIESWMRGKTCGLCGLADGETKTEFRKPNSKIAKSPSHFLSSWVLQGEGCSDACSLRRHQVKLEKAVHVLGTQSKCQSAEPILRCREGCSPTSTARQLSGFQCTPLGTAMEPKSIFNDRTVHVEGFVDSHISCLCNKDGCPSY</sequence>
<dbReference type="Pfam" id="PF09175">
    <property type="entry name" value="Vit_b-sht_shell"/>
    <property type="match status" value="1"/>
</dbReference>
<dbReference type="GO" id="GO:0005319">
    <property type="term" value="F:lipid transporter activity"/>
    <property type="evidence" value="ECO:0007669"/>
    <property type="project" value="InterPro"/>
</dbReference>
<name>A0A8T2PMH5_9TELE</name>
<protein>
    <recommendedName>
        <fullName evidence="4">VWFD domain-containing protein</fullName>
    </recommendedName>
</protein>